<dbReference type="SUPFAM" id="SSF52540">
    <property type="entry name" value="P-loop containing nucleoside triphosphate hydrolases"/>
    <property type="match status" value="2"/>
</dbReference>
<dbReference type="EC" id="5.6.2.3" evidence="1"/>
<dbReference type="InterPro" id="IPR051055">
    <property type="entry name" value="PIF1_helicase"/>
</dbReference>
<comment type="catalytic activity">
    <reaction evidence="1">
        <text>ATP + H2O = ADP + phosphate + H(+)</text>
        <dbReference type="Rhea" id="RHEA:13065"/>
        <dbReference type="ChEBI" id="CHEBI:15377"/>
        <dbReference type="ChEBI" id="CHEBI:15378"/>
        <dbReference type="ChEBI" id="CHEBI:30616"/>
        <dbReference type="ChEBI" id="CHEBI:43474"/>
        <dbReference type="ChEBI" id="CHEBI:456216"/>
        <dbReference type="EC" id="5.6.2.3"/>
    </reaction>
</comment>
<dbReference type="PANTHER" id="PTHR47642">
    <property type="entry name" value="ATP-DEPENDENT DNA HELICASE"/>
    <property type="match status" value="1"/>
</dbReference>
<evidence type="ECO:0000313" key="3">
    <source>
        <dbReference type="EMBL" id="CAC5410494.1"/>
    </source>
</evidence>
<gene>
    <name evidence="3" type="ORF">MCOR_43677</name>
</gene>
<keyword evidence="4" id="KW-1185">Reference proteome</keyword>
<reference evidence="3 4" key="1">
    <citation type="submission" date="2020-06" db="EMBL/GenBank/DDBJ databases">
        <authorList>
            <person name="Li R."/>
            <person name="Bekaert M."/>
        </authorList>
    </citation>
    <scope>NUCLEOTIDE SEQUENCE [LARGE SCALE GENOMIC DNA]</scope>
    <source>
        <strain evidence="4">wild</strain>
    </source>
</reference>
<name>A0A6J8DTC7_MYTCO</name>
<evidence type="ECO:0000256" key="1">
    <source>
        <dbReference type="RuleBase" id="RU363044"/>
    </source>
</evidence>
<dbReference type="GO" id="GO:0006310">
    <property type="term" value="P:DNA recombination"/>
    <property type="evidence" value="ECO:0007669"/>
    <property type="project" value="UniProtKB-KW"/>
</dbReference>
<dbReference type="GO" id="GO:0006281">
    <property type="term" value="P:DNA repair"/>
    <property type="evidence" value="ECO:0007669"/>
    <property type="project" value="UniProtKB-KW"/>
</dbReference>
<dbReference type="InterPro" id="IPR010285">
    <property type="entry name" value="DNA_helicase_pif1-like_DEAD"/>
</dbReference>
<keyword evidence="1 3" id="KW-0378">Hydrolase</keyword>
<keyword evidence="1" id="KW-0067">ATP-binding</keyword>
<keyword evidence="1" id="KW-0227">DNA damage</keyword>
<proteinExistence type="inferred from homology"/>
<dbReference type="Gene3D" id="3.40.50.300">
    <property type="entry name" value="P-loop containing nucleotide triphosphate hydrolases"/>
    <property type="match status" value="1"/>
</dbReference>
<comment type="similarity">
    <text evidence="1">Belongs to the helicase family.</text>
</comment>
<dbReference type="AlphaFoldDB" id="A0A6J8DTC7"/>
<dbReference type="Pfam" id="PF21530">
    <property type="entry name" value="Pif1_2B_dom"/>
    <property type="match status" value="1"/>
</dbReference>
<dbReference type="PANTHER" id="PTHR47642:SF7">
    <property type="entry name" value="ATP-DEPENDENT DNA HELICASE PIF1"/>
    <property type="match status" value="1"/>
</dbReference>
<evidence type="ECO:0000313" key="4">
    <source>
        <dbReference type="Proteomes" id="UP000507470"/>
    </source>
</evidence>
<keyword evidence="1" id="KW-0547">Nucleotide-binding</keyword>
<dbReference type="EMBL" id="CACVKT020007772">
    <property type="protein sequence ID" value="CAC5410494.1"/>
    <property type="molecule type" value="Genomic_DNA"/>
</dbReference>
<keyword evidence="1" id="KW-0233">DNA recombination</keyword>
<dbReference type="InterPro" id="IPR049163">
    <property type="entry name" value="Pif1-like_2B_dom"/>
</dbReference>
<dbReference type="InterPro" id="IPR027417">
    <property type="entry name" value="P-loop_NTPase"/>
</dbReference>
<dbReference type="CDD" id="cd18809">
    <property type="entry name" value="SF1_C_RecD"/>
    <property type="match status" value="1"/>
</dbReference>
<comment type="cofactor">
    <cofactor evidence="1">
        <name>Mg(2+)</name>
        <dbReference type="ChEBI" id="CHEBI:18420"/>
    </cofactor>
</comment>
<dbReference type="Proteomes" id="UP000507470">
    <property type="component" value="Unassembled WGS sequence"/>
</dbReference>
<dbReference type="GO" id="GO:0043139">
    <property type="term" value="F:5'-3' DNA helicase activity"/>
    <property type="evidence" value="ECO:0007669"/>
    <property type="project" value="UniProtKB-EC"/>
</dbReference>
<accession>A0A6J8DTC7</accession>
<protein>
    <recommendedName>
        <fullName evidence="1">ATP-dependent DNA helicase</fullName>
        <ecNumber evidence="1">5.6.2.3</ecNumber>
    </recommendedName>
</protein>
<dbReference type="InterPro" id="IPR003593">
    <property type="entry name" value="AAA+_ATPase"/>
</dbReference>
<keyword evidence="1" id="KW-0234">DNA repair</keyword>
<dbReference type="GO" id="GO:0016787">
    <property type="term" value="F:hydrolase activity"/>
    <property type="evidence" value="ECO:0007669"/>
    <property type="project" value="UniProtKB-KW"/>
</dbReference>
<dbReference type="GO" id="GO:0000723">
    <property type="term" value="P:telomere maintenance"/>
    <property type="evidence" value="ECO:0007669"/>
    <property type="project" value="InterPro"/>
</dbReference>
<keyword evidence="1" id="KW-0347">Helicase</keyword>
<organism evidence="3 4">
    <name type="scientific">Mytilus coruscus</name>
    <name type="common">Sea mussel</name>
    <dbReference type="NCBI Taxonomy" id="42192"/>
    <lineage>
        <taxon>Eukaryota</taxon>
        <taxon>Metazoa</taxon>
        <taxon>Spiralia</taxon>
        <taxon>Lophotrochozoa</taxon>
        <taxon>Mollusca</taxon>
        <taxon>Bivalvia</taxon>
        <taxon>Autobranchia</taxon>
        <taxon>Pteriomorphia</taxon>
        <taxon>Mytilida</taxon>
        <taxon>Mytiloidea</taxon>
        <taxon>Mytilidae</taxon>
        <taxon>Mytilinae</taxon>
        <taxon>Mytilus</taxon>
    </lineage>
</organism>
<evidence type="ECO:0000259" key="2">
    <source>
        <dbReference type="SMART" id="SM00382"/>
    </source>
</evidence>
<feature type="domain" description="AAA+ ATPase" evidence="2">
    <location>
        <begin position="14"/>
        <end position="178"/>
    </location>
</feature>
<dbReference type="SMART" id="SM00382">
    <property type="entry name" value="AAA"/>
    <property type="match status" value="1"/>
</dbReference>
<sequence>MNVKQLIALNEVKNGHNLLLLGQSGTGKSHLVCTIEQELKKGGKTVAVTETTGVASLNIGGITVHSWSGIADGNFSKDKLLQKLTIDEHFQKYKLNIRQTDVLILDEISMLSAKMFNQIEFICRNIRDSDLYFGGIQVIGSGDFFQLPPVPDLLNQDPGEFCFKSDVFKNVFRHKIVLNKVMCQDEPDFVKAIHDISRGELPTDTHNLLKLLQRPLPPGNDPIRLFARNFDREVYNASRLIDLEGDLKSFHSLDEGDPTKLRKMSVGQSLHLKINCPVMLVKNLSKNLVNGLQGIVQEINTDNNTVTVNFNGLITDIKREMFTVYSSIENKVVASQLQIPLVLSYGATIHKAQGLTLDRVEVDSSNIFKAGQLSVAVGRVRKKKGLRLIDFHTRNVIKPEKSLFEFYELNSVQFLSDLECCNISYSLATEFNLEFEENVLSESELSEFTNEEIDEIEKMVHVNENVGDPVDFVASEDEIQVNLNDCPINLDDIRSCLPDMLVTDEQVFGSDPTEKKTDSKSWTNYFSKLYKFSHSNEYISIIENCCNRKAESDDFTVFSRIFDFVSHFIIENKTSNIKDSTELPHQQSAYSNDDAGLGKLYCKIQVSLHDNRKK</sequence>
<dbReference type="Pfam" id="PF05970">
    <property type="entry name" value="PIF1"/>
    <property type="match status" value="1"/>
</dbReference>
<dbReference type="GO" id="GO:0005524">
    <property type="term" value="F:ATP binding"/>
    <property type="evidence" value="ECO:0007669"/>
    <property type="project" value="UniProtKB-KW"/>
</dbReference>
<dbReference type="OrthoDB" id="6112415at2759"/>